<evidence type="ECO:0000256" key="1">
    <source>
        <dbReference type="SAM" id="Phobius"/>
    </source>
</evidence>
<organism evidence="2 3">
    <name type="scientific">Trematosphaeria pertusa</name>
    <dbReference type="NCBI Taxonomy" id="390896"/>
    <lineage>
        <taxon>Eukaryota</taxon>
        <taxon>Fungi</taxon>
        <taxon>Dikarya</taxon>
        <taxon>Ascomycota</taxon>
        <taxon>Pezizomycotina</taxon>
        <taxon>Dothideomycetes</taxon>
        <taxon>Pleosporomycetidae</taxon>
        <taxon>Pleosporales</taxon>
        <taxon>Massarineae</taxon>
        <taxon>Trematosphaeriaceae</taxon>
        <taxon>Trematosphaeria</taxon>
    </lineage>
</organism>
<gene>
    <name evidence="2" type="ORF">BU26DRAFT_484480</name>
</gene>
<accession>A0A6A6IF18</accession>
<protein>
    <submittedName>
        <fullName evidence="2">Uncharacterized protein</fullName>
    </submittedName>
</protein>
<evidence type="ECO:0000313" key="2">
    <source>
        <dbReference type="EMBL" id="KAF2249174.1"/>
    </source>
</evidence>
<reference evidence="2" key="1">
    <citation type="journal article" date="2020" name="Stud. Mycol.">
        <title>101 Dothideomycetes genomes: a test case for predicting lifestyles and emergence of pathogens.</title>
        <authorList>
            <person name="Haridas S."/>
            <person name="Albert R."/>
            <person name="Binder M."/>
            <person name="Bloem J."/>
            <person name="Labutti K."/>
            <person name="Salamov A."/>
            <person name="Andreopoulos B."/>
            <person name="Baker S."/>
            <person name="Barry K."/>
            <person name="Bills G."/>
            <person name="Bluhm B."/>
            <person name="Cannon C."/>
            <person name="Castanera R."/>
            <person name="Culley D."/>
            <person name="Daum C."/>
            <person name="Ezra D."/>
            <person name="Gonzalez J."/>
            <person name="Henrissat B."/>
            <person name="Kuo A."/>
            <person name="Liang C."/>
            <person name="Lipzen A."/>
            <person name="Lutzoni F."/>
            <person name="Magnuson J."/>
            <person name="Mondo S."/>
            <person name="Nolan M."/>
            <person name="Ohm R."/>
            <person name="Pangilinan J."/>
            <person name="Park H.-J."/>
            <person name="Ramirez L."/>
            <person name="Alfaro M."/>
            <person name="Sun H."/>
            <person name="Tritt A."/>
            <person name="Yoshinaga Y."/>
            <person name="Zwiers L.-H."/>
            <person name="Turgeon B."/>
            <person name="Goodwin S."/>
            <person name="Spatafora J."/>
            <person name="Crous P."/>
            <person name="Grigoriev I."/>
        </authorList>
    </citation>
    <scope>NUCLEOTIDE SEQUENCE</scope>
    <source>
        <strain evidence="2">CBS 122368</strain>
    </source>
</reference>
<keyword evidence="1" id="KW-1133">Transmembrane helix</keyword>
<keyword evidence="1" id="KW-0472">Membrane</keyword>
<dbReference type="RefSeq" id="XP_033684178.1">
    <property type="nucleotide sequence ID" value="XM_033825852.1"/>
</dbReference>
<dbReference type="EMBL" id="ML987195">
    <property type="protein sequence ID" value="KAF2249174.1"/>
    <property type="molecule type" value="Genomic_DNA"/>
</dbReference>
<feature type="transmembrane region" description="Helical" evidence="1">
    <location>
        <begin position="52"/>
        <end position="69"/>
    </location>
</feature>
<dbReference type="Proteomes" id="UP000800094">
    <property type="component" value="Unassembled WGS sequence"/>
</dbReference>
<evidence type="ECO:0000313" key="3">
    <source>
        <dbReference type="Proteomes" id="UP000800094"/>
    </source>
</evidence>
<proteinExistence type="predicted"/>
<dbReference type="GeneID" id="54579182"/>
<dbReference type="AlphaFoldDB" id="A0A6A6IF18"/>
<keyword evidence="3" id="KW-1185">Reference proteome</keyword>
<sequence length="492" mass="55200">MATKTENEKVGLEECLQCHRVPGPGLQHHGEDNKESTSESSMRAWEQTLSRFQYWVLLLALLTLSLQILRFRSSTISDVTTPLARLDFPMTPHPRARTYEGCSSITAAEDRQFEFNITAESTTTKRWQLNDSAVPESRKNLRGDITIDRGSLFQTSDIEVRVVVRSSEGSDLKNVLIHSSDFALDIDYNFQDRSDLCTEVNVLVLLRPWPRRLLDLFDVRTSVFDILFNPLLNWEVNNLIAHTSYGDFTLDTTEPWTDPLITHNVSVSSINGTIFGWFIPDEHLDIRNEHGEIGIFICPRVGINSPFEPKSISISSSSGNIHAETVFKVWPPQSYTHRTTIETVSGQVHAMVPHGSYTNFSSGSGNISCYIEPYGAARPDAVSEIYTTSQSGSFNVYLSSANENSLAGKYNPLLNTVSEHDVGEGKLRLRYPYDWYGEMEARIRHGVLEFDGSSLEDMERGEGYVKAKRGRKGESRMEASVGTGILDVLLGL</sequence>
<dbReference type="OrthoDB" id="3539644at2759"/>
<name>A0A6A6IF18_9PLEO</name>
<keyword evidence="1" id="KW-0812">Transmembrane</keyword>